<keyword evidence="9" id="KW-0249">Electron transport</keyword>
<dbReference type="GO" id="GO:0070069">
    <property type="term" value="C:cytochrome complex"/>
    <property type="evidence" value="ECO:0007669"/>
    <property type="project" value="InterPro"/>
</dbReference>
<evidence type="ECO:0000256" key="9">
    <source>
        <dbReference type="ARBA" id="ARBA00022982"/>
    </source>
</evidence>
<keyword evidence="3" id="KW-0813">Transport</keyword>
<keyword evidence="15" id="KW-1185">Reference proteome</keyword>
<evidence type="ECO:0000256" key="2">
    <source>
        <dbReference type="ARBA" id="ARBA00009819"/>
    </source>
</evidence>
<dbReference type="PANTHER" id="PTHR30365">
    <property type="entry name" value="CYTOCHROME D UBIQUINOL OXIDASE"/>
    <property type="match status" value="1"/>
</dbReference>
<keyword evidence="8" id="KW-0479">Metal-binding</keyword>
<dbReference type="GO" id="GO:0005886">
    <property type="term" value="C:plasma membrane"/>
    <property type="evidence" value="ECO:0007669"/>
    <property type="project" value="UniProtKB-SubCell"/>
</dbReference>
<dbReference type="EMBL" id="CP016033">
    <property type="protein sequence ID" value="ANK13933.1"/>
    <property type="molecule type" value="Genomic_DNA"/>
</dbReference>
<keyword evidence="10 13" id="KW-1133">Transmembrane helix</keyword>
<dbReference type="Pfam" id="PF01654">
    <property type="entry name" value="Cyt_bd_oxida_I"/>
    <property type="match status" value="1"/>
</dbReference>
<evidence type="ECO:0000256" key="10">
    <source>
        <dbReference type="ARBA" id="ARBA00022989"/>
    </source>
</evidence>
<accession>A0A192D5Z9</accession>
<proteinExistence type="inferred from homology"/>
<evidence type="ECO:0000256" key="5">
    <source>
        <dbReference type="ARBA" id="ARBA00022519"/>
    </source>
</evidence>
<feature type="transmembrane region" description="Helical" evidence="13">
    <location>
        <begin position="58"/>
        <end position="78"/>
    </location>
</feature>
<keyword evidence="5" id="KW-0997">Cell inner membrane</keyword>
<keyword evidence="7 13" id="KW-0812">Transmembrane</keyword>
<dbReference type="InterPro" id="IPR002585">
    <property type="entry name" value="Cyt-d_ubiquinol_oxidase_su_1"/>
</dbReference>
<keyword evidence="4" id="KW-1003">Cell membrane</keyword>
<comment type="similarity">
    <text evidence="2">Belongs to the cytochrome ubiquinol oxidase subunit 1 family.</text>
</comment>
<evidence type="ECO:0000256" key="3">
    <source>
        <dbReference type="ARBA" id="ARBA00022448"/>
    </source>
</evidence>
<dbReference type="AlphaFoldDB" id="A0A192D5Z9"/>
<organism evidence="14 15">
    <name type="scientific">Erythrobacter neustonensis</name>
    <dbReference type="NCBI Taxonomy" id="1112"/>
    <lineage>
        <taxon>Bacteria</taxon>
        <taxon>Pseudomonadati</taxon>
        <taxon>Pseudomonadota</taxon>
        <taxon>Alphaproteobacteria</taxon>
        <taxon>Sphingomonadales</taxon>
        <taxon>Erythrobacteraceae</taxon>
        <taxon>Erythrobacter/Porphyrobacter group</taxon>
        <taxon>Erythrobacter</taxon>
    </lineage>
</organism>
<dbReference type="GO" id="GO:0009055">
    <property type="term" value="F:electron transfer activity"/>
    <property type="evidence" value="ECO:0007669"/>
    <property type="project" value="InterPro"/>
</dbReference>
<dbReference type="GO" id="GO:0019646">
    <property type="term" value="P:aerobic electron transport chain"/>
    <property type="evidence" value="ECO:0007669"/>
    <property type="project" value="InterPro"/>
</dbReference>
<protein>
    <submittedName>
        <fullName evidence="14">Uncharacterized protein</fullName>
    </submittedName>
</protein>
<sequence>MTTARKFDKPWFLRIAVLAIPLPWLAAEVGWAVAEYGRQPWAIEGVLPTFLGASSLTAGQLWTTIIGFTLLYGALAVIEVRLMVAAIRKGPECYVRWRSTPAMPRPAPARTDLPPFPPNNRHLLPRSSLCLSIMKRDLVGPDGRAANRVCPE</sequence>
<dbReference type="Proteomes" id="UP000078263">
    <property type="component" value="Chromosome"/>
</dbReference>
<evidence type="ECO:0000256" key="6">
    <source>
        <dbReference type="ARBA" id="ARBA00022617"/>
    </source>
</evidence>
<gene>
    <name evidence="14" type="ORF">A9D12_14260</name>
</gene>
<evidence type="ECO:0000256" key="13">
    <source>
        <dbReference type="SAM" id="Phobius"/>
    </source>
</evidence>
<dbReference type="GO" id="GO:0016682">
    <property type="term" value="F:oxidoreductase activity, acting on diphenols and related substances as donors, oxygen as acceptor"/>
    <property type="evidence" value="ECO:0007669"/>
    <property type="project" value="TreeGrafter"/>
</dbReference>
<evidence type="ECO:0000256" key="7">
    <source>
        <dbReference type="ARBA" id="ARBA00022692"/>
    </source>
</evidence>
<evidence type="ECO:0000313" key="15">
    <source>
        <dbReference type="Proteomes" id="UP000078263"/>
    </source>
</evidence>
<keyword evidence="11" id="KW-0408">Iron</keyword>
<comment type="subcellular location">
    <subcellularLocation>
        <location evidence="1">Cell inner membrane</location>
        <topology evidence="1">Multi-pass membrane protein</topology>
    </subcellularLocation>
</comment>
<evidence type="ECO:0000256" key="4">
    <source>
        <dbReference type="ARBA" id="ARBA00022475"/>
    </source>
</evidence>
<keyword evidence="12 13" id="KW-0472">Membrane</keyword>
<evidence type="ECO:0000313" key="14">
    <source>
        <dbReference type="EMBL" id="ANK13933.1"/>
    </source>
</evidence>
<keyword evidence="6" id="KW-0349">Heme</keyword>
<evidence type="ECO:0000256" key="12">
    <source>
        <dbReference type="ARBA" id="ARBA00023136"/>
    </source>
</evidence>
<dbReference type="GO" id="GO:0046872">
    <property type="term" value="F:metal ion binding"/>
    <property type="evidence" value="ECO:0007669"/>
    <property type="project" value="UniProtKB-KW"/>
</dbReference>
<dbReference type="STRING" id="1112.A9D12_14260"/>
<name>A0A192D5Z9_9SPHN</name>
<evidence type="ECO:0000256" key="1">
    <source>
        <dbReference type="ARBA" id="ARBA00004429"/>
    </source>
</evidence>
<evidence type="ECO:0000256" key="11">
    <source>
        <dbReference type="ARBA" id="ARBA00023004"/>
    </source>
</evidence>
<dbReference type="PANTHER" id="PTHR30365:SF0">
    <property type="entry name" value="CYTOCHROME BD-I UBIQUINOL OXIDASE SUBUNIT 1"/>
    <property type="match status" value="1"/>
</dbReference>
<reference evidence="14 15" key="1">
    <citation type="submission" date="2016-05" db="EMBL/GenBank/DDBJ databases">
        <title>Compelete Genome Sequence of Bacteriochlorophyll-Synthesizing Bacterium Porphyrobacter neustonensis DSM 9434.</title>
        <authorList>
            <person name="Shi X.-L."/>
            <person name="Wu Y.-H."/>
            <person name="Cheng H."/>
            <person name="Xu L."/>
            <person name="Zhang X.-Q."/>
            <person name="Wang C.-S."/>
            <person name="Xu X.-W."/>
        </authorList>
    </citation>
    <scope>NUCLEOTIDE SEQUENCE [LARGE SCALE GENOMIC DNA]</scope>
    <source>
        <strain evidence="14 15">DSM 9434</strain>
    </source>
</reference>
<dbReference type="GO" id="GO:0020037">
    <property type="term" value="F:heme binding"/>
    <property type="evidence" value="ECO:0007669"/>
    <property type="project" value="TreeGrafter"/>
</dbReference>
<evidence type="ECO:0000256" key="8">
    <source>
        <dbReference type="ARBA" id="ARBA00022723"/>
    </source>
</evidence>
<dbReference type="KEGG" id="pns:A9D12_14260"/>